<dbReference type="Proteomes" id="UP000469430">
    <property type="component" value="Unassembled WGS sequence"/>
</dbReference>
<dbReference type="Gene3D" id="3.40.190.290">
    <property type="match status" value="1"/>
</dbReference>
<dbReference type="Gene3D" id="1.10.10.10">
    <property type="entry name" value="Winged helix-like DNA-binding domain superfamily/Winged helix DNA-binding domain"/>
    <property type="match status" value="1"/>
</dbReference>
<sequence length="300" mass="32270">MLDDLNELKTFRAIMEHRNLTAAAGALGVSLAVVSKRLASLEQRIGLRLLHRTTRRLSPTAEGLELLESVARSLDALEEGEERLSRGHVEAVGLLRVTAPVSFGRTHVTPLLGRLSDEHPRLRIDVRLTDSLVDLVAGGYDVGIRIGGLGDSSTVMRKLADNRRILLASPAYLERHGRPGTVADLQGHTLLGYGDANVPWTLTRADGTRATATTNFRLASDNGDVVRDWAVAGHGITMKSHIDVQADMASGALERVLPGWHGGDAAIVALYPSARHMPLKTSILLDALSDELRSVETAAA</sequence>
<dbReference type="PANTHER" id="PTHR30537:SF5">
    <property type="entry name" value="HTH-TYPE TRANSCRIPTIONAL ACTIVATOR TTDR-RELATED"/>
    <property type="match status" value="1"/>
</dbReference>
<evidence type="ECO:0000256" key="2">
    <source>
        <dbReference type="ARBA" id="ARBA00023015"/>
    </source>
</evidence>
<evidence type="ECO:0000259" key="5">
    <source>
        <dbReference type="PROSITE" id="PS50931"/>
    </source>
</evidence>
<protein>
    <submittedName>
        <fullName evidence="6">LysR family transcriptional regulator</fullName>
    </submittedName>
</protein>
<comment type="similarity">
    <text evidence="1">Belongs to the LysR transcriptional regulatory family.</text>
</comment>
<dbReference type="PANTHER" id="PTHR30537">
    <property type="entry name" value="HTH-TYPE TRANSCRIPTIONAL REGULATOR"/>
    <property type="match status" value="1"/>
</dbReference>
<proteinExistence type="inferred from homology"/>
<dbReference type="GO" id="GO:0043565">
    <property type="term" value="F:sequence-specific DNA binding"/>
    <property type="evidence" value="ECO:0007669"/>
    <property type="project" value="TreeGrafter"/>
</dbReference>
<evidence type="ECO:0000313" key="7">
    <source>
        <dbReference type="Proteomes" id="UP000469430"/>
    </source>
</evidence>
<dbReference type="InterPro" id="IPR036390">
    <property type="entry name" value="WH_DNA-bd_sf"/>
</dbReference>
<dbReference type="InterPro" id="IPR005119">
    <property type="entry name" value="LysR_subst-bd"/>
</dbReference>
<keyword evidence="4" id="KW-0804">Transcription</keyword>
<dbReference type="PROSITE" id="PS50931">
    <property type="entry name" value="HTH_LYSR"/>
    <property type="match status" value="1"/>
</dbReference>
<accession>A0A6I4TUM8</accession>
<dbReference type="RefSeq" id="WP_161391468.1">
    <property type="nucleotide sequence ID" value="NZ_JBHSCP010000001.1"/>
</dbReference>
<evidence type="ECO:0000256" key="3">
    <source>
        <dbReference type="ARBA" id="ARBA00023125"/>
    </source>
</evidence>
<dbReference type="SUPFAM" id="SSF53850">
    <property type="entry name" value="Periplasmic binding protein-like II"/>
    <property type="match status" value="1"/>
</dbReference>
<dbReference type="EMBL" id="WTYJ01000002">
    <property type="protein sequence ID" value="MXO99776.1"/>
    <property type="molecule type" value="Genomic_DNA"/>
</dbReference>
<dbReference type="GO" id="GO:0006351">
    <property type="term" value="P:DNA-templated transcription"/>
    <property type="evidence" value="ECO:0007669"/>
    <property type="project" value="TreeGrafter"/>
</dbReference>
<comment type="caution">
    <text evidence="6">The sequence shown here is derived from an EMBL/GenBank/DDBJ whole genome shotgun (WGS) entry which is preliminary data.</text>
</comment>
<dbReference type="SUPFAM" id="SSF46785">
    <property type="entry name" value="Winged helix' DNA-binding domain"/>
    <property type="match status" value="1"/>
</dbReference>
<dbReference type="InterPro" id="IPR036388">
    <property type="entry name" value="WH-like_DNA-bd_sf"/>
</dbReference>
<evidence type="ECO:0000313" key="6">
    <source>
        <dbReference type="EMBL" id="MXO99776.1"/>
    </source>
</evidence>
<dbReference type="Pfam" id="PF00126">
    <property type="entry name" value="HTH_1"/>
    <property type="match status" value="1"/>
</dbReference>
<dbReference type="OrthoDB" id="9786526at2"/>
<gene>
    <name evidence="6" type="ORF">GRI97_12330</name>
</gene>
<organism evidence="6 7">
    <name type="scientific">Croceibacterium xixiisoli</name>
    <dbReference type="NCBI Taxonomy" id="1476466"/>
    <lineage>
        <taxon>Bacteria</taxon>
        <taxon>Pseudomonadati</taxon>
        <taxon>Pseudomonadota</taxon>
        <taxon>Alphaproteobacteria</taxon>
        <taxon>Sphingomonadales</taxon>
        <taxon>Erythrobacteraceae</taxon>
        <taxon>Croceibacterium</taxon>
    </lineage>
</organism>
<dbReference type="InterPro" id="IPR058163">
    <property type="entry name" value="LysR-type_TF_proteobact-type"/>
</dbReference>
<dbReference type="InterPro" id="IPR000847">
    <property type="entry name" value="LysR_HTH_N"/>
</dbReference>
<keyword evidence="2" id="KW-0805">Transcription regulation</keyword>
<dbReference type="CDD" id="cd08422">
    <property type="entry name" value="PBP2_CrgA_like"/>
    <property type="match status" value="1"/>
</dbReference>
<keyword evidence="3" id="KW-0238">DNA-binding</keyword>
<evidence type="ECO:0000256" key="4">
    <source>
        <dbReference type="ARBA" id="ARBA00023163"/>
    </source>
</evidence>
<name>A0A6I4TUM8_9SPHN</name>
<dbReference type="AlphaFoldDB" id="A0A6I4TUM8"/>
<reference evidence="6 7" key="1">
    <citation type="submission" date="2019-12" db="EMBL/GenBank/DDBJ databases">
        <title>Genomic-based taxomic classification of the family Erythrobacteraceae.</title>
        <authorList>
            <person name="Xu L."/>
        </authorList>
    </citation>
    <scope>NUCLEOTIDE SEQUENCE [LARGE SCALE GENOMIC DNA]</scope>
    <source>
        <strain evidence="6 7">S36</strain>
    </source>
</reference>
<evidence type="ECO:0000256" key="1">
    <source>
        <dbReference type="ARBA" id="ARBA00009437"/>
    </source>
</evidence>
<feature type="domain" description="HTH lysR-type" evidence="5">
    <location>
        <begin position="3"/>
        <end position="60"/>
    </location>
</feature>
<dbReference type="Pfam" id="PF03466">
    <property type="entry name" value="LysR_substrate"/>
    <property type="match status" value="1"/>
</dbReference>
<dbReference type="GO" id="GO:0003700">
    <property type="term" value="F:DNA-binding transcription factor activity"/>
    <property type="evidence" value="ECO:0007669"/>
    <property type="project" value="InterPro"/>
</dbReference>
<keyword evidence="7" id="KW-1185">Reference proteome</keyword>